<protein>
    <submittedName>
        <fullName evidence="2">Uncharacterized protein</fullName>
    </submittedName>
</protein>
<dbReference type="RefSeq" id="XP_003686697.1">
    <property type="nucleotide sequence ID" value="XM_003686649.1"/>
</dbReference>
<reference evidence="2 3" key="1">
    <citation type="journal article" date="2011" name="Proc. Natl. Acad. Sci. U.S.A.">
        <title>Evolutionary erosion of yeast sex chromosomes by mating-type switching accidents.</title>
        <authorList>
            <person name="Gordon J.L."/>
            <person name="Armisen D."/>
            <person name="Proux-Wera E."/>
            <person name="Oheigeartaigh S.S."/>
            <person name="Byrne K.P."/>
            <person name="Wolfe K.H."/>
        </authorList>
    </citation>
    <scope>NUCLEOTIDE SEQUENCE [LARGE SCALE GENOMIC DNA]</scope>
    <source>
        <strain evidence="3">ATCC 24235 / CBS 4417 / NBRC 1672 / NRRL Y-8282 / UCD 70-5</strain>
    </source>
</reference>
<keyword evidence="1" id="KW-1133">Transmembrane helix</keyword>
<dbReference type="eggNOG" id="ENOG502S6WH">
    <property type="taxonomic scope" value="Eukaryota"/>
</dbReference>
<dbReference type="Proteomes" id="UP000005666">
    <property type="component" value="Chromosome 8"/>
</dbReference>
<evidence type="ECO:0000313" key="3">
    <source>
        <dbReference type="Proteomes" id="UP000005666"/>
    </source>
</evidence>
<accession>G8BWV9</accession>
<name>G8BWV9_TETPH</name>
<sequence length="70" mass="7777">MRPAQLLLEAAKKQSGSKIPVELTPLFVAMGVALCSGTYFTYKKFCYDDSLRVSKNPEQSGLAHILEEKK</sequence>
<dbReference type="GO" id="GO:0005743">
    <property type="term" value="C:mitochondrial inner membrane"/>
    <property type="evidence" value="ECO:0007669"/>
    <property type="project" value="EnsemblFungi"/>
</dbReference>
<dbReference type="KEGG" id="tpf:TPHA_0H00530"/>
<organism evidence="2 3">
    <name type="scientific">Tetrapisispora phaffii (strain ATCC 24235 / CBS 4417 / NBRC 1672 / NRRL Y-8282 / UCD 70-5)</name>
    <name type="common">Yeast</name>
    <name type="synonym">Fabospora phaffii</name>
    <dbReference type="NCBI Taxonomy" id="1071381"/>
    <lineage>
        <taxon>Eukaryota</taxon>
        <taxon>Fungi</taxon>
        <taxon>Dikarya</taxon>
        <taxon>Ascomycota</taxon>
        <taxon>Saccharomycotina</taxon>
        <taxon>Saccharomycetes</taxon>
        <taxon>Saccharomycetales</taxon>
        <taxon>Saccharomycetaceae</taxon>
        <taxon>Tetrapisispora</taxon>
    </lineage>
</organism>
<dbReference type="InterPro" id="IPR010530">
    <property type="entry name" value="B12D"/>
</dbReference>
<dbReference type="HOGENOM" id="CLU_180937_0_0_1"/>
<dbReference type="Pfam" id="PF06522">
    <property type="entry name" value="B12D"/>
    <property type="match status" value="1"/>
</dbReference>
<dbReference type="OMA" id="TYRHFAH"/>
<evidence type="ECO:0000256" key="1">
    <source>
        <dbReference type="SAM" id="Phobius"/>
    </source>
</evidence>
<feature type="transmembrane region" description="Helical" evidence="1">
    <location>
        <begin position="23"/>
        <end position="42"/>
    </location>
</feature>
<keyword evidence="3" id="KW-1185">Reference proteome</keyword>
<keyword evidence="1" id="KW-0812">Transmembrane</keyword>
<dbReference type="OrthoDB" id="202195at2759"/>
<proteinExistence type="predicted"/>
<dbReference type="GeneID" id="11534050"/>
<dbReference type="EMBL" id="HE612863">
    <property type="protein sequence ID" value="CCE64263.1"/>
    <property type="molecule type" value="Genomic_DNA"/>
</dbReference>
<evidence type="ECO:0000313" key="2">
    <source>
        <dbReference type="EMBL" id="CCE64263.1"/>
    </source>
</evidence>
<keyword evidence="1" id="KW-0472">Membrane</keyword>
<gene>
    <name evidence="2" type="primary">TPHA0H00530</name>
    <name evidence="2" type="ordered locus">TPHA_0H00530</name>
</gene>
<dbReference type="GO" id="GO:0031333">
    <property type="term" value="P:negative regulation of protein-containing complex assembly"/>
    <property type="evidence" value="ECO:0007669"/>
    <property type="project" value="EnsemblFungi"/>
</dbReference>
<dbReference type="AlphaFoldDB" id="G8BWV9"/>